<dbReference type="PROSITE" id="PS52004">
    <property type="entry name" value="KS3_2"/>
    <property type="match status" value="1"/>
</dbReference>
<dbReference type="PANTHER" id="PTHR11712:SF336">
    <property type="entry name" value="3-OXOACYL-[ACYL-CARRIER-PROTEIN] SYNTHASE, MITOCHONDRIAL"/>
    <property type="match status" value="1"/>
</dbReference>
<dbReference type="PROSITE" id="PS00606">
    <property type="entry name" value="KS3_1"/>
    <property type="match status" value="1"/>
</dbReference>
<dbReference type="Gene3D" id="3.40.47.10">
    <property type="match status" value="1"/>
</dbReference>
<protein>
    <submittedName>
        <fullName evidence="5">Beta-ketoacyl synthase</fullName>
    </submittedName>
</protein>
<comment type="similarity">
    <text evidence="1 3">Belongs to the thiolase-like superfamily. Beta-ketoacyl-ACP synthases family.</text>
</comment>
<organism evidence="5 6">
    <name type="scientific">Oceanobacillus profundus</name>
    <dbReference type="NCBI Taxonomy" id="372463"/>
    <lineage>
        <taxon>Bacteria</taxon>
        <taxon>Bacillati</taxon>
        <taxon>Bacillota</taxon>
        <taxon>Bacilli</taxon>
        <taxon>Bacillales</taxon>
        <taxon>Bacillaceae</taxon>
        <taxon>Oceanobacillus</taxon>
    </lineage>
</organism>
<dbReference type="Pfam" id="PF00109">
    <property type="entry name" value="ketoacyl-synt"/>
    <property type="match status" value="1"/>
</dbReference>
<dbReference type="OrthoDB" id="2965403at2"/>
<evidence type="ECO:0000313" key="5">
    <source>
        <dbReference type="EMBL" id="RHW32529.1"/>
    </source>
</evidence>
<feature type="domain" description="Ketosynthase family 3 (KS3)" evidence="4">
    <location>
        <begin position="1"/>
        <end position="413"/>
    </location>
</feature>
<proteinExistence type="inferred from homology"/>
<dbReference type="InterPro" id="IPR016039">
    <property type="entry name" value="Thiolase-like"/>
</dbReference>
<keyword evidence="2 3" id="KW-0808">Transferase</keyword>
<dbReference type="EMBL" id="QWEH01000005">
    <property type="protein sequence ID" value="RHW32529.1"/>
    <property type="molecule type" value="Genomic_DNA"/>
</dbReference>
<accession>A0A417YI45</accession>
<name>A0A417YI45_9BACI</name>
<dbReference type="InterPro" id="IPR014031">
    <property type="entry name" value="Ketoacyl_synth_C"/>
</dbReference>
<gene>
    <name evidence="5" type="ORF">D1B32_09365</name>
</gene>
<keyword evidence="6" id="KW-1185">Reference proteome</keyword>
<dbReference type="RefSeq" id="WP_118889177.1">
    <property type="nucleotide sequence ID" value="NZ_PHUT01000005.1"/>
</dbReference>
<evidence type="ECO:0000259" key="4">
    <source>
        <dbReference type="PROSITE" id="PS52004"/>
    </source>
</evidence>
<reference evidence="5 6" key="1">
    <citation type="journal article" date="2007" name="Int. J. Syst. Evol. Microbiol.">
        <title>Oceanobacillus profundus sp. nov., isolated from a deep-sea sediment core.</title>
        <authorList>
            <person name="Kim Y.G."/>
            <person name="Choi D.H."/>
            <person name="Hyun S."/>
            <person name="Cho B.C."/>
        </authorList>
    </citation>
    <scope>NUCLEOTIDE SEQUENCE [LARGE SCALE GENOMIC DNA]</scope>
    <source>
        <strain evidence="5 6">DSM 18246</strain>
    </source>
</reference>
<evidence type="ECO:0000256" key="2">
    <source>
        <dbReference type="ARBA" id="ARBA00022679"/>
    </source>
</evidence>
<evidence type="ECO:0000256" key="3">
    <source>
        <dbReference type="RuleBase" id="RU003694"/>
    </source>
</evidence>
<comment type="caution">
    <text evidence="5">The sequence shown here is derived from an EMBL/GenBank/DDBJ whole genome shotgun (WGS) entry which is preliminary data.</text>
</comment>
<sequence length="414" mass="46683">MEDVFITGTSIISSFGNEKQTWEGILSGDNYPQQREYNLSNQEKLQYPVYQIEDDLIERINKQYSHITIREEFLRDDKDFKLLFLATLEALRNANLHLPNEKRIGLIIGHENLGVNPLIDSLLQEDNKMDIKNPINSFNHYKDKFFRLQTYTYLYYLAKLININGPTYAINNACASGQYALELANSLLKMNHADIVIVVAGDYAHFTEHLWLSEKGFSSNNGKLAPFTDTSSGSVLGDGVGAIILESETNISRRNAISKAKYINSSFSQDTWRINLPDVTTNSYEKVIKTSLSKYKGKPELVIPHGTGIPLWDKYESNGIKKAFESFRYSVPDVTAFKGYIGHTLGANSLIELILGINIFKNSVIPPITHRTINNSSEYDLPLVNTIIEKEVKSFIKTVAAYGGFNAATIIEKI</sequence>
<dbReference type="InterPro" id="IPR018201">
    <property type="entry name" value="Ketoacyl_synth_AS"/>
</dbReference>
<evidence type="ECO:0000313" key="6">
    <source>
        <dbReference type="Proteomes" id="UP000285456"/>
    </source>
</evidence>
<dbReference type="SUPFAM" id="SSF53901">
    <property type="entry name" value="Thiolase-like"/>
    <property type="match status" value="1"/>
</dbReference>
<dbReference type="GO" id="GO:0004315">
    <property type="term" value="F:3-oxoacyl-[acyl-carrier-protein] synthase activity"/>
    <property type="evidence" value="ECO:0007669"/>
    <property type="project" value="InterPro"/>
</dbReference>
<dbReference type="InterPro" id="IPR000794">
    <property type="entry name" value="Beta-ketoacyl_synthase"/>
</dbReference>
<dbReference type="AlphaFoldDB" id="A0A417YI45"/>
<evidence type="ECO:0000256" key="1">
    <source>
        <dbReference type="ARBA" id="ARBA00008467"/>
    </source>
</evidence>
<dbReference type="PANTHER" id="PTHR11712">
    <property type="entry name" value="POLYKETIDE SYNTHASE-RELATED"/>
    <property type="match status" value="1"/>
</dbReference>
<dbReference type="Pfam" id="PF02801">
    <property type="entry name" value="Ketoacyl-synt_C"/>
    <property type="match status" value="1"/>
</dbReference>
<dbReference type="GO" id="GO:0006633">
    <property type="term" value="P:fatty acid biosynthetic process"/>
    <property type="evidence" value="ECO:0007669"/>
    <property type="project" value="InterPro"/>
</dbReference>
<dbReference type="InterPro" id="IPR014030">
    <property type="entry name" value="Ketoacyl_synth_N"/>
</dbReference>
<dbReference type="InterPro" id="IPR020841">
    <property type="entry name" value="PKS_Beta-ketoAc_synthase_dom"/>
</dbReference>
<dbReference type="SMART" id="SM00825">
    <property type="entry name" value="PKS_KS"/>
    <property type="match status" value="1"/>
</dbReference>
<dbReference type="Proteomes" id="UP000285456">
    <property type="component" value="Unassembled WGS sequence"/>
</dbReference>